<evidence type="ECO:0000256" key="2">
    <source>
        <dbReference type="ARBA" id="ARBA00023002"/>
    </source>
</evidence>
<dbReference type="OrthoDB" id="20590at2"/>
<dbReference type="EMBL" id="FZOF01000032">
    <property type="protein sequence ID" value="SNT50397.1"/>
    <property type="molecule type" value="Genomic_DNA"/>
</dbReference>
<dbReference type="RefSeq" id="WP_089228401.1">
    <property type="nucleotide sequence ID" value="NZ_FZOF01000032.1"/>
</dbReference>
<proteinExistence type="inferred from homology"/>
<dbReference type="GO" id="GO:0006633">
    <property type="term" value="P:fatty acid biosynthetic process"/>
    <property type="evidence" value="ECO:0007669"/>
    <property type="project" value="TreeGrafter"/>
</dbReference>
<dbReference type="Proteomes" id="UP000198280">
    <property type="component" value="Unassembled WGS sequence"/>
</dbReference>
<dbReference type="PRINTS" id="PR00081">
    <property type="entry name" value="GDHRDH"/>
</dbReference>
<evidence type="ECO:0000313" key="4">
    <source>
        <dbReference type="Proteomes" id="UP000198280"/>
    </source>
</evidence>
<dbReference type="Gene3D" id="3.40.50.720">
    <property type="entry name" value="NAD(P)-binding Rossmann-like Domain"/>
    <property type="match status" value="1"/>
</dbReference>
<name>A0A239N5W2_9ACTN</name>
<comment type="similarity">
    <text evidence="1">Belongs to the short-chain dehydrogenases/reductases (SDR) family.</text>
</comment>
<keyword evidence="4" id="KW-1185">Reference proteome</keyword>
<accession>A0A239N5W2</accession>
<dbReference type="PRINTS" id="PR00080">
    <property type="entry name" value="SDRFAMILY"/>
</dbReference>
<dbReference type="InterPro" id="IPR002347">
    <property type="entry name" value="SDR_fam"/>
</dbReference>
<dbReference type="CDD" id="cd05233">
    <property type="entry name" value="SDR_c"/>
    <property type="match status" value="1"/>
</dbReference>
<protein>
    <submittedName>
        <fullName evidence="3">3-oxoacyl-[acyl-carrier protein] reductase</fullName>
    </submittedName>
</protein>
<dbReference type="GO" id="GO:0048038">
    <property type="term" value="F:quinone binding"/>
    <property type="evidence" value="ECO:0007669"/>
    <property type="project" value="TreeGrafter"/>
</dbReference>
<gene>
    <name evidence="3" type="ORF">SAMN05216252_1328</name>
</gene>
<dbReference type="SUPFAM" id="SSF51735">
    <property type="entry name" value="NAD(P)-binding Rossmann-fold domains"/>
    <property type="match status" value="1"/>
</dbReference>
<reference evidence="3 4" key="1">
    <citation type="submission" date="2017-06" db="EMBL/GenBank/DDBJ databases">
        <authorList>
            <person name="Kim H.J."/>
            <person name="Triplett B.A."/>
        </authorList>
    </citation>
    <scope>NUCLEOTIDE SEQUENCE [LARGE SCALE GENOMIC DNA]</scope>
    <source>
        <strain evidence="3 4">CGMCC 4.1858</strain>
    </source>
</reference>
<evidence type="ECO:0000256" key="1">
    <source>
        <dbReference type="ARBA" id="ARBA00006484"/>
    </source>
</evidence>
<dbReference type="AlphaFoldDB" id="A0A239N5W2"/>
<dbReference type="PANTHER" id="PTHR42760">
    <property type="entry name" value="SHORT-CHAIN DEHYDROGENASES/REDUCTASES FAMILY MEMBER"/>
    <property type="match status" value="1"/>
</dbReference>
<dbReference type="InterPro" id="IPR036291">
    <property type="entry name" value="NAD(P)-bd_dom_sf"/>
</dbReference>
<dbReference type="GO" id="GO:0016616">
    <property type="term" value="F:oxidoreductase activity, acting on the CH-OH group of donors, NAD or NADP as acceptor"/>
    <property type="evidence" value="ECO:0007669"/>
    <property type="project" value="TreeGrafter"/>
</dbReference>
<evidence type="ECO:0000313" key="3">
    <source>
        <dbReference type="EMBL" id="SNT50397.1"/>
    </source>
</evidence>
<dbReference type="FunFam" id="3.40.50.720:FF:000084">
    <property type="entry name" value="Short-chain dehydrogenase reductase"/>
    <property type="match status" value="1"/>
</dbReference>
<dbReference type="PANTHER" id="PTHR42760:SF133">
    <property type="entry name" value="3-OXOACYL-[ACYL-CARRIER-PROTEIN] REDUCTASE"/>
    <property type="match status" value="1"/>
</dbReference>
<keyword evidence="2" id="KW-0560">Oxidoreductase</keyword>
<organism evidence="3 4">
    <name type="scientific">Actinacidiphila glaucinigra</name>
    <dbReference type="NCBI Taxonomy" id="235986"/>
    <lineage>
        <taxon>Bacteria</taxon>
        <taxon>Bacillati</taxon>
        <taxon>Actinomycetota</taxon>
        <taxon>Actinomycetes</taxon>
        <taxon>Kitasatosporales</taxon>
        <taxon>Streptomycetaceae</taxon>
        <taxon>Actinacidiphila</taxon>
    </lineage>
</organism>
<dbReference type="Pfam" id="PF13561">
    <property type="entry name" value="adh_short_C2"/>
    <property type="match status" value="1"/>
</dbReference>
<sequence length="250" mass="25713">MTVPQTHTGRVAVVTGAARGIGRAIAVDLGARGATVVAVDLTAPDETVALLSAEGHPVLGLTADVSSPEQTAAVGEEAARRFGRTDILVNNAGIFPIGDIEDVDYDTWRRVLTVNLDSQFLMVKAVLPAMKKGGWGRIVNLTSDSIVSNVPGISHYMASKMGIIGFSRGLANDLAPFGITVNAAGPALTITPGVLQGNHTPEGLAAAAQAQAIKRNGLPEDLTGTIAFLSSDDSAFMTGQTLMADGGLAR</sequence>